<dbReference type="VEuPathDB" id="PlasmoDB:PVPAM_090007300"/>
<reference evidence="1 2" key="1">
    <citation type="submission" date="2016-07" db="EMBL/GenBank/DDBJ databases">
        <authorList>
            <consortium name="Pathogen Informatics"/>
        </authorList>
    </citation>
    <scope>NUCLEOTIDE SEQUENCE [LARGE SCALE GENOMIC DNA]</scope>
</reference>
<dbReference type="AlphaFoldDB" id="A0A1G4HC97"/>
<sequence length="254" mass="29779">MKNNKEVFIESCQEFPKFLYESICYKKSETPIYKSRIYVKYTKKVRKHNPKYSLKQLLHKIFKSPLYSLYNKVGANFIKLIGIYQLIILHFHVSMAEETDQENICKNTSNQELLGQLEQPLCRICTSFGIFNKYCDKPGVTISVTVFFFLFCCCKKSCCKKKKCEEGDFDYSPYMMGADGQMYNPMYQGQMMSPQMYQMGMMHPQMFPGQMMYPQMYQGGIQDPGMQIQGMQMQGMQMPGMQMQGMHNEEMQNQ</sequence>
<proteinExistence type="predicted"/>
<dbReference type="EMBL" id="LT615264">
    <property type="protein sequence ID" value="SCO72513.1"/>
    <property type="molecule type" value="Genomic_DNA"/>
</dbReference>
<dbReference type="Proteomes" id="UP000305196">
    <property type="component" value="Chromosome 9"/>
</dbReference>
<gene>
    <name evidence="1" type="ORF">PVC01_090005800</name>
</gene>
<evidence type="ECO:0000313" key="2">
    <source>
        <dbReference type="Proteomes" id="UP000305196"/>
    </source>
</evidence>
<dbReference type="VEuPathDB" id="PlasmoDB:PVP01_0902600"/>
<protein>
    <submittedName>
        <fullName evidence="1">Uncharacterized protein</fullName>
    </submittedName>
</protein>
<accession>A0A1G4HC97</accession>
<name>A0A1G4HC97_PLAVI</name>
<organism evidence="1 2">
    <name type="scientific">Plasmodium vivax</name>
    <name type="common">malaria parasite P. vivax</name>
    <dbReference type="NCBI Taxonomy" id="5855"/>
    <lineage>
        <taxon>Eukaryota</taxon>
        <taxon>Sar</taxon>
        <taxon>Alveolata</taxon>
        <taxon>Apicomplexa</taxon>
        <taxon>Aconoidasida</taxon>
        <taxon>Haemosporida</taxon>
        <taxon>Plasmodiidae</taxon>
        <taxon>Plasmodium</taxon>
        <taxon>Plasmodium (Plasmodium)</taxon>
    </lineage>
</organism>
<evidence type="ECO:0000313" key="1">
    <source>
        <dbReference type="EMBL" id="SCO72513.1"/>
    </source>
</evidence>